<feature type="compositionally biased region" description="Basic and acidic residues" evidence="1">
    <location>
        <begin position="121"/>
        <end position="130"/>
    </location>
</feature>
<feature type="region of interest" description="Disordered" evidence="1">
    <location>
        <begin position="93"/>
        <end position="130"/>
    </location>
</feature>
<evidence type="ECO:0000313" key="2">
    <source>
        <dbReference type="EMBL" id="CAG6509532.1"/>
    </source>
</evidence>
<feature type="compositionally biased region" description="Low complexity" evidence="1">
    <location>
        <begin position="110"/>
        <end position="120"/>
    </location>
</feature>
<sequence>MKLANLVDGLVVSEGVPEVVAEASSGAAEEEVVADMAETEAMAVTGVLVVTGAMEETAAMAVAIEAMVVGREVMEVVTDPMVAAVVDTPTGVEDTPAAVDTGITDFRNQGGYDRSGGSYRDSYDSYASHE</sequence>
<proteinExistence type="predicted"/>
<dbReference type="EMBL" id="HBUE01159695">
    <property type="protein sequence ID" value="CAG6509532.1"/>
    <property type="molecule type" value="Transcribed_RNA"/>
</dbReference>
<accession>A0A8D8GGV1</accession>
<dbReference type="EMBL" id="HBUE01264836">
    <property type="protein sequence ID" value="CAG6560918.1"/>
    <property type="molecule type" value="Transcribed_RNA"/>
</dbReference>
<dbReference type="AlphaFoldDB" id="A0A8D8GGV1"/>
<reference evidence="2" key="1">
    <citation type="submission" date="2021-05" db="EMBL/GenBank/DDBJ databases">
        <authorList>
            <person name="Alioto T."/>
            <person name="Alioto T."/>
            <person name="Gomez Garrido J."/>
        </authorList>
    </citation>
    <scope>NUCLEOTIDE SEQUENCE</scope>
</reference>
<protein>
    <submittedName>
        <fullName evidence="2">(northern house mosquito) hypothetical protein</fullName>
    </submittedName>
</protein>
<organism evidence="2">
    <name type="scientific">Culex pipiens</name>
    <name type="common">House mosquito</name>
    <dbReference type="NCBI Taxonomy" id="7175"/>
    <lineage>
        <taxon>Eukaryota</taxon>
        <taxon>Metazoa</taxon>
        <taxon>Ecdysozoa</taxon>
        <taxon>Arthropoda</taxon>
        <taxon>Hexapoda</taxon>
        <taxon>Insecta</taxon>
        <taxon>Pterygota</taxon>
        <taxon>Neoptera</taxon>
        <taxon>Endopterygota</taxon>
        <taxon>Diptera</taxon>
        <taxon>Nematocera</taxon>
        <taxon>Culicoidea</taxon>
        <taxon>Culicidae</taxon>
        <taxon>Culicinae</taxon>
        <taxon>Culicini</taxon>
        <taxon>Culex</taxon>
        <taxon>Culex</taxon>
    </lineage>
</organism>
<evidence type="ECO:0000256" key="1">
    <source>
        <dbReference type="SAM" id="MobiDB-lite"/>
    </source>
</evidence>
<name>A0A8D8GGV1_CULPI</name>